<keyword evidence="4" id="KW-1185">Reference proteome</keyword>
<name>A0A974XZS3_9GAMM</name>
<dbReference type="KEGG" id="lsf:I8J32_014555"/>
<dbReference type="PANTHER" id="PTHR39198:SF1">
    <property type="entry name" value="ALPHA-GALACTOSIDASE NEW3 DOMAIN-CONTAINING PROTEIN"/>
    <property type="match status" value="1"/>
</dbReference>
<gene>
    <name evidence="3" type="ORF">I8J32_014555</name>
</gene>
<dbReference type="Pfam" id="PF10633">
    <property type="entry name" value="NPCBM_assoc"/>
    <property type="match status" value="6"/>
</dbReference>
<feature type="domain" description="Alpha-galactosidase NEW3" evidence="2">
    <location>
        <begin position="1206"/>
        <end position="1280"/>
    </location>
</feature>
<feature type="domain" description="Alpha-galactosidase NEW3" evidence="2">
    <location>
        <begin position="511"/>
        <end position="584"/>
    </location>
</feature>
<dbReference type="SUPFAM" id="SSF51126">
    <property type="entry name" value="Pectin lyase-like"/>
    <property type="match status" value="1"/>
</dbReference>
<evidence type="ECO:0000256" key="1">
    <source>
        <dbReference type="SAM" id="MobiDB-lite"/>
    </source>
</evidence>
<feature type="domain" description="Alpha-galactosidase NEW3" evidence="2">
    <location>
        <begin position="1090"/>
        <end position="1162"/>
    </location>
</feature>
<accession>A0A974XZS3</accession>
<feature type="domain" description="Alpha-galactosidase NEW3" evidence="2">
    <location>
        <begin position="858"/>
        <end position="930"/>
    </location>
</feature>
<sequence>MRVDGGDASQCTGRSDAPYPGSGTGQACAWSHPFHALAPDGTRRIAGGDTLRIGGGSYMIGQGASGAGACLPANCSLATVPGGTAGAPTRILGDPAHRPRLWGTLGVTRILSLDGSSNVEIGHLEITDQDDCVYSHSNATAKCPAVGLGAWAKHGVYARASANVWLHDLDIHGLGHTGLWAGGLSNWTLERVQLNRNGRAGWDANIGTGSSNSGAIVLRGMEIAWNGCGERWQTGAAWACWSQQAGGYGDGLGTVATGGLWLIEDSFVHHNTQDGLDLRFLDGADTTHATLRRIHAVGNAGNQVKVKGNSLIENSVLIGNCGYFNGKFYMLAADNCRADGTTLLLVFTANDLAVVRHNSITGEGWSLVGATEGDSSGRALVQNNVLAGFPWFLNPADLSRVQAGTSPALVTHSGNLVWNVYANACPGDSLCGQNPALKDMALATYDAEPLPGSPVVDRVAPMAQVTTDFLLHSRPLGAASDIGAYELPAAITCTRATPTVALAGFPAAVPAGTRIDYTLTLTNHDSAGCPTTSFTLSGSVPAGWSSTLGAGSLDLAPGNTGSTTVSVTSPASAAGGDYTVGAGVASSAHSRHTASATATYSVLVPDPVCTPAAPTLSLGGPTDAVPAGTSIQYTANLRNNDSASCATTYFNLADSTPAGWTATLAMPGLTLAPGASGSTTLTVASPSDATPGGYGIGAGASSDAGAVHTASAGITYNVAEPPAPCTRSAPTLALGGPTAPVPAGSGVDYTINLHNNDSSTCAGTSFSLAASVPAGWTGLLAADTITLAPGASGGTTLAVTSAIDAGAGSYTIGSGVGSGAGGVHTASASATYTVDEPAPACTRAAPTMTVGGPTAAVSPGSVVDYTVGIRNNDSSSCVGTSFSLAASVPAGWTGLLAADAITLAPGASGGTTLTVTSATDTSAGDYTIGAGAGSSAGTVHTANASATYTVDVPTPVCTRAAPVVSLGGPTTAVVAGTAVAYTLSVSNQDSSACAATSFNLSRTVPAGWAGTLTATSIDLAPGASSSTTLTVTSAGTAPAGPYAIGAGVDSSVGSVHAGNASATYTVAVPPPVCTRAAPVVSLGGPTAAVAAGTAVAYTLSVSNQDSSACESTNFNLSRTVPTGWAGTLAATSISLAPGASSSTTLTVTSAGTAAAGPYAIGAGVDSSVGSVHAGNASATYTVAVPPPVCTRAAPVVSLGGPTAAVAAGTAVAYTLSVTNQDSSACESTNFNLSRTVPTGWAGTLAATSISLAPGASSSTTLTVTSAGTATAGPYAIGASVDSSIGSAHTGNASATYTVAAPPPVCTRATPTLSMSGPTSAVAAGTAVDYTVSLVNRDSAACTPTSFNLTRAVPSGWTGTLTATSLSLAAGASGSTTLRVTSTGTAAAGSYTISTSAGSNAGAVHTASASTSYTIAAPAIVLTTTLTTDRATYAARGTVQIAALLRNNAVAVAGVPVTFTLARPGGATSTLTATSGSDGYARTTYKIPSNKAALGLYTITARWSFGGVSASAVRTFTVL</sequence>
<dbReference type="PANTHER" id="PTHR39198">
    <property type="entry name" value="HYPOTHETICAL MEMBRANE PROTEIN, CONSERVED"/>
    <property type="match status" value="1"/>
</dbReference>
<evidence type="ECO:0000313" key="4">
    <source>
        <dbReference type="Proteomes" id="UP000639274"/>
    </source>
</evidence>
<dbReference type="SUPFAM" id="SSF49373">
    <property type="entry name" value="Invasin/intimin cell-adhesion fragments"/>
    <property type="match status" value="1"/>
</dbReference>
<dbReference type="PROSITE" id="PS51257">
    <property type="entry name" value="PROKAR_LIPOPROTEIN"/>
    <property type="match status" value="1"/>
</dbReference>
<dbReference type="InterPro" id="IPR059226">
    <property type="entry name" value="Choice_anch_Q_dom"/>
</dbReference>
<organism evidence="3 4">
    <name type="scientific">Agrilutibacter solisilvae</name>
    <dbReference type="NCBI Taxonomy" id="2763317"/>
    <lineage>
        <taxon>Bacteria</taxon>
        <taxon>Pseudomonadati</taxon>
        <taxon>Pseudomonadota</taxon>
        <taxon>Gammaproteobacteria</taxon>
        <taxon>Lysobacterales</taxon>
        <taxon>Lysobacteraceae</taxon>
        <taxon>Agrilutibacter</taxon>
    </lineage>
</organism>
<evidence type="ECO:0000313" key="3">
    <source>
        <dbReference type="EMBL" id="QSX77928.1"/>
    </source>
</evidence>
<reference evidence="3 4" key="1">
    <citation type="submission" date="2021-03" db="EMBL/GenBank/DDBJ databases">
        <title>Lysobacter sp. nov. isolated from soil of gangwondo yeongwol, south Korea.</title>
        <authorList>
            <person name="Kim K.R."/>
            <person name="Kim K.H."/>
            <person name="Jeon C.O."/>
        </authorList>
    </citation>
    <scope>NUCLEOTIDE SEQUENCE [LARGE SCALE GENOMIC DNA]</scope>
    <source>
        <strain evidence="3 4">R19</strain>
    </source>
</reference>
<dbReference type="Proteomes" id="UP000639274">
    <property type="component" value="Chromosome"/>
</dbReference>
<dbReference type="Gene3D" id="2.60.40.10">
    <property type="entry name" value="Immunoglobulins"/>
    <property type="match status" value="7"/>
</dbReference>
<feature type="domain" description="Alpha-galactosidase NEW3" evidence="2">
    <location>
        <begin position="974"/>
        <end position="1046"/>
    </location>
</feature>
<dbReference type="InterPro" id="IPR018905">
    <property type="entry name" value="A-galactase_NEW3"/>
</dbReference>
<dbReference type="NCBIfam" id="NF041518">
    <property type="entry name" value="choice_anch_Q"/>
    <property type="match status" value="1"/>
</dbReference>
<dbReference type="InterPro" id="IPR011050">
    <property type="entry name" value="Pectin_lyase_fold/virulence"/>
</dbReference>
<dbReference type="InterPro" id="IPR008964">
    <property type="entry name" value="Invasin/intimin_cell_adhesion"/>
</dbReference>
<dbReference type="RefSeq" id="WP_207526644.1">
    <property type="nucleotide sequence ID" value="NZ_CP071518.1"/>
</dbReference>
<dbReference type="InterPro" id="IPR013783">
    <property type="entry name" value="Ig-like_fold"/>
</dbReference>
<protein>
    <recommendedName>
        <fullName evidence="2">Alpha-galactosidase NEW3 domain-containing protein</fullName>
    </recommendedName>
</protein>
<dbReference type="EMBL" id="CP071518">
    <property type="protein sequence ID" value="QSX77928.1"/>
    <property type="molecule type" value="Genomic_DNA"/>
</dbReference>
<feature type="region of interest" description="Disordered" evidence="1">
    <location>
        <begin position="1"/>
        <end position="24"/>
    </location>
</feature>
<feature type="domain" description="Alpha-galactosidase NEW3" evidence="2">
    <location>
        <begin position="1322"/>
        <end position="1396"/>
    </location>
</feature>
<evidence type="ECO:0000259" key="2">
    <source>
        <dbReference type="Pfam" id="PF10633"/>
    </source>
</evidence>
<proteinExistence type="predicted"/>